<evidence type="ECO:0000313" key="2">
    <source>
        <dbReference type="Proteomes" id="UP000091857"/>
    </source>
</evidence>
<name>A0ACB7H0Y7_MANES</name>
<proteinExistence type="predicted"/>
<comment type="caution">
    <text evidence="1">The sequence shown here is derived from an EMBL/GenBank/DDBJ whole genome shotgun (WGS) entry which is preliminary data.</text>
</comment>
<reference evidence="2" key="1">
    <citation type="journal article" date="2016" name="Nat. Biotechnol.">
        <title>Sequencing wild and cultivated cassava and related species reveals extensive interspecific hybridization and genetic diversity.</title>
        <authorList>
            <person name="Bredeson J.V."/>
            <person name="Lyons J.B."/>
            <person name="Prochnik S.E."/>
            <person name="Wu G.A."/>
            <person name="Ha C.M."/>
            <person name="Edsinger-Gonzales E."/>
            <person name="Grimwood J."/>
            <person name="Schmutz J."/>
            <person name="Rabbi I.Y."/>
            <person name="Egesi C."/>
            <person name="Nauluvula P."/>
            <person name="Lebot V."/>
            <person name="Ndunguru J."/>
            <person name="Mkamilo G."/>
            <person name="Bart R.S."/>
            <person name="Setter T.L."/>
            <person name="Gleadow R.M."/>
            <person name="Kulakow P."/>
            <person name="Ferguson M.E."/>
            <person name="Rounsley S."/>
            <person name="Rokhsar D.S."/>
        </authorList>
    </citation>
    <scope>NUCLEOTIDE SEQUENCE [LARGE SCALE GENOMIC DNA]</scope>
    <source>
        <strain evidence="2">cv. AM560-2</strain>
    </source>
</reference>
<organism evidence="1 2">
    <name type="scientific">Manihot esculenta</name>
    <name type="common">Cassava</name>
    <name type="synonym">Jatropha manihot</name>
    <dbReference type="NCBI Taxonomy" id="3983"/>
    <lineage>
        <taxon>Eukaryota</taxon>
        <taxon>Viridiplantae</taxon>
        <taxon>Streptophyta</taxon>
        <taxon>Embryophyta</taxon>
        <taxon>Tracheophyta</taxon>
        <taxon>Spermatophyta</taxon>
        <taxon>Magnoliopsida</taxon>
        <taxon>eudicotyledons</taxon>
        <taxon>Gunneridae</taxon>
        <taxon>Pentapetalae</taxon>
        <taxon>rosids</taxon>
        <taxon>fabids</taxon>
        <taxon>Malpighiales</taxon>
        <taxon>Euphorbiaceae</taxon>
        <taxon>Crotonoideae</taxon>
        <taxon>Manihoteae</taxon>
        <taxon>Manihot</taxon>
    </lineage>
</organism>
<sequence>MSTTKLLSLMHTSKLLPTTSLYCALLVSFLLLSNFFLILVHITSSIFLMAAKFLCILSINKDLISSSISIKGKDLELTIKALNTLHILLSTMPVHVMVPIKASQNLCGSLAMKQHV</sequence>
<evidence type="ECO:0000313" key="1">
    <source>
        <dbReference type="EMBL" id="KAG8645518.1"/>
    </source>
</evidence>
<keyword evidence="2" id="KW-1185">Reference proteome</keyword>
<gene>
    <name evidence="1" type="ORF">MANES_10G071401v8</name>
</gene>
<dbReference type="Proteomes" id="UP000091857">
    <property type="component" value="Chromosome 10"/>
</dbReference>
<dbReference type="EMBL" id="CM004396">
    <property type="protein sequence ID" value="KAG8645518.1"/>
    <property type="molecule type" value="Genomic_DNA"/>
</dbReference>
<protein>
    <submittedName>
        <fullName evidence="1">Uncharacterized protein</fullName>
    </submittedName>
</protein>
<accession>A0ACB7H0Y7</accession>